<name>A0ABM6DVJ1_XENHO</name>
<evidence type="ECO:0000256" key="5">
    <source>
        <dbReference type="ARBA" id="ARBA00022989"/>
    </source>
</evidence>
<feature type="transmembrane region" description="Helical" evidence="7">
    <location>
        <begin position="6"/>
        <end position="25"/>
    </location>
</feature>
<keyword evidence="9" id="KW-1185">Reference proteome</keyword>
<evidence type="ECO:0000256" key="3">
    <source>
        <dbReference type="ARBA" id="ARBA00022475"/>
    </source>
</evidence>
<comment type="subcellular location">
    <subcellularLocation>
        <location evidence="1">Membrane</location>
        <topology evidence="1">Multi-pass membrane protein</topology>
    </subcellularLocation>
</comment>
<feature type="transmembrane region" description="Helical" evidence="7">
    <location>
        <begin position="68"/>
        <end position="91"/>
    </location>
</feature>
<accession>A0ABM6DVJ1</accession>
<gene>
    <name evidence="8" type="ORF">A9255_16500</name>
</gene>
<organism evidence="8 9">
    <name type="scientific">Xenorhabdus hominickii</name>
    <dbReference type="NCBI Taxonomy" id="351679"/>
    <lineage>
        <taxon>Bacteria</taxon>
        <taxon>Pseudomonadati</taxon>
        <taxon>Pseudomonadota</taxon>
        <taxon>Gammaproteobacteria</taxon>
        <taxon>Enterobacterales</taxon>
        <taxon>Morganellaceae</taxon>
        <taxon>Xenorhabdus</taxon>
    </lineage>
</organism>
<evidence type="ECO:0000256" key="4">
    <source>
        <dbReference type="ARBA" id="ARBA00022692"/>
    </source>
</evidence>
<dbReference type="Pfam" id="PF03547">
    <property type="entry name" value="Mem_trans"/>
    <property type="match status" value="1"/>
</dbReference>
<evidence type="ECO:0000313" key="9">
    <source>
        <dbReference type="Proteomes" id="UP000094600"/>
    </source>
</evidence>
<evidence type="ECO:0008006" key="10">
    <source>
        <dbReference type="Google" id="ProtNLM"/>
    </source>
</evidence>
<keyword evidence="2" id="KW-0813">Transport</keyword>
<dbReference type="Proteomes" id="UP000094600">
    <property type="component" value="Chromosome"/>
</dbReference>
<feature type="transmembrane region" description="Helical" evidence="7">
    <location>
        <begin position="37"/>
        <end position="56"/>
    </location>
</feature>
<proteinExistence type="predicted"/>
<dbReference type="InterPro" id="IPR004776">
    <property type="entry name" value="Mem_transp_PIN-like"/>
</dbReference>
<sequence>MWETFQVIMIVAPIFLIILIGYGFGRLRPGSGNSDKLINDYVLYIALPALLFLAIARADISELKQWGFIGASLVGIGIVYLLGMLIAKIMVMY</sequence>
<evidence type="ECO:0000256" key="2">
    <source>
        <dbReference type="ARBA" id="ARBA00022448"/>
    </source>
</evidence>
<dbReference type="EMBL" id="CP016176">
    <property type="protein sequence ID" value="AOM42019.1"/>
    <property type="molecule type" value="Genomic_DNA"/>
</dbReference>
<dbReference type="PANTHER" id="PTHR36838">
    <property type="entry name" value="AUXIN EFFLUX CARRIER FAMILY PROTEIN"/>
    <property type="match status" value="1"/>
</dbReference>
<evidence type="ECO:0000313" key="8">
    <source>
        <dbReference type="EMBL" id="AOM42019.1"/>
    </source>
</evidence>
<evidence type="ECO:0000256" key="1">
    <source>
        <dbReference type="ARBA" id="ARBA00004141"/>
    </source>
</evidence>
<keyword evidence="3" id="KW-1003">Cell membrane</keyword>
<reference evidence="8 9" key="1">
    <citation type="submission" date="2016-06" db="EMBL/GenBank/DDBJ databases">
        <title>Bacterial characters and pathogenicity of Xenorhabdus hominickii from an entomopathogenic nematode, Steinernema monticolum.</title>
        <authorList>
            <person name="Park Y."/>
            <person name="Kim Y."/>
        </authorList>
    </citation>
    <scope>NUCLEOTIDE SEQUENCE [LARGE SCALE GENOMIC DNA]</scope>
    <source>
        <strain evidence="8 9">ANU1</strain>
    </source>
</reference>
<protein>
    <recommendedName>
        <fullName evidence="10">Transporter YfdV</fullName>
    </recommendedName>
</protein>
<keyword evidence="5 7" id="KW-1133">Transmembrane helix</keyword>
<keyword evidence="6 7" id="KW-0472">Membrane</keyword>
<evidence type="ECO:0000256" key="7">
    <source>
        <dbReference type="SAM" id="Phobius"/>
    </source>
</evidence>
<keyword evidence="4 7" id="KW-0812">Transmembrane</keyword>
<dbReference type="PANTHER" id="PTHR36838:SF1">
    <property type="entry name" value="SLR1864 PROTEIN"/>
    <property type="match status" value="1"/>
</dbReference>
<evidence type="ECO:0000256" key="6">
    <source>
        <dbReference type="ARBA" id="ARBA00023136"/>
    </source>
</evidence>